<dbReference type="Proteomes" id="UP000216035">
    <property type="component" value="Unassembled WGS sequence"/>
</dbReference>
<feature type="chain" id="PRO_5013236928" description="DUF4426 domain-containing protein" evidence="1">
    <location>
        <begin position="26"/>
        <end position="166"/>
    </location>
</feature>
<proteinExistence type="predicted"/>
<dbReference type="PROSITE" id="PS51257">
    <property type="entry name" value="PROKAR_LIPOPROTEIN"/>
    <property type="match status" value="1"/>
</dbReference>
<comment type="caution">
    <text evidence="2">The sequence shown here is derived from an EMBL/GenBank/DDBJ whole genome shotgun (WGS) entry which is preliminary data.</text>
</comment>
<evidence type="ECO:0008006" key="4">
    <source>
        <dbReference type="Google" id="ProtNLM"/>
    </source>
</evidence>
<keyword evidence="3" id="KW-1185">Reference proteome</keyword>
<evidence type="ECO:0000313" key="3">
    <source>
        <dbReference type="Proteomes" id="UP000216035"/>
    </source>
</evidence>
<evidence type="ECO:0000256" key="1">
    <source>
        <dbReference type="SAM" id="SignalP"/>
    </source>
</evidence>
<evidence type="ECO:0000313" key="2">
    <source>
        <dbReference type="EMBL" id="OYQ44812.1"/>
    </source>
</evidence>
<dbReference type="AlphaFoldDB" id="A0A255ZTT0"/>
<name>A0A255ZTT0_9FLAO</name>
<dbReference type="EMBL" id="NOXX01000189">
    <property type="protein sequence ID" value="OYQ44812.1"/>
    <property type="molecule type" value="Genomic_DNA"/>
</dbReference>
<protein>
    <recommendedName>
        <fullName evidence="4">DUF4426 domain-containing protein</fullName>
    </recommendedName>
</protein>
<reference evidence="2 3" key="1">
    <citation type="submission" date="2017-07" db="EMBL/GenBank/DDBJ databases">
        <title>Flavobacterium cyanobacteriorum sp. nov., isolated from cyanobacterial aggregates in a eutrophic lake.</title>
        <authorList>
            <person name="Cai H."/>
        </authorList>
    </citation>
    <scope>NUCLEOTIDE SEQUENCE [LARGE SCALE GENOMIC DNA]</scope>
    <source>
        <strain evidence="2 3">TH167</strain>
    </source>
</reference>
<dbReference type="OrthoDB" id="1447646at2"/>
<dbReference type="RefSeq" id="WP_094486107.1">
    <property type="nucleotide sequence ID" value="NZ_NOXX01000189.1"/>
</dbReference>
<organism evidence="2 3">
    <name type="scientific">Flavobacterium aurantiibacter</name>
    <dbReference type="NCBI Taxonomy" id="2023067"/>
    <lineage>
        <taxon>Bacteria</taxon>
        <taxon>Pseudomonadati</taxon>
        <taxon>Bacteroidota</taxon>
        <taxon>Flavobacteriia</taxon>
        <taxon>Flavobacteriales</taxon>
        <taxon>Flavobacteriaceae</taxon>
        <taxon>Flavobacterium</taxon>
    </lineage>
</organism>
<feature type="signal peptide" evidence="1">
    <location>
        <begin position="1"/>
        <end position="25"/>
    </location>
</feature>
<accession>A0A255ZTT0</accession>
<gene>
    <name evidence="2" type="ORF">CHX27_07335</name>
</gene>
<keyword evidence="1" id="KW-0732">Signal</keyword>
<sequence length="166" mass="18658">MANKTILAFTAVCLLFACKSAPSYSKVNPLTTCEVDFKCSETLHKNASLEFKMAEYANSTATIVEQQESLVVELTKDKIVEKGIQDANYREHFLIQLADPKKTVGVSAVQKFVFGKFCYCKGEAGYFEVTDFEVSYTSNGKVGRYVITYSVPNSKIQKQKIEFELR</sequence>